<evidence type="ECO:0000313" key="2">
    <source>
        <dbReference type="Proteomes" id="UP001232750"/>
    </source>
</evidence>
<comment type="caution">
    <text evidence="1">The sequence shown here is derived from an EMBL/GenBank/DDBJ whole genome shotgun (WGS) entry which is preliminary data.</text>
</comment>
<dbReference type="Proteomes" id="UP001232750">
    <property type="component" value="Unassembled WGS sequence"/>
</dbReference>
<dbReference type="RefSeq" id="WP_283830785.1">
    <property type="nucleotide sequence ID" value="NZ_JASJEU010000003.1"/>
</dbReference>
<gene>
    <name evidence="1" type="ORF">QNJ86_01430</name>
</gene>
<evidence type="ECO:0000313" key="1">
    <source>
        <dbReference type="EMBL" id="MDJ1649454.1"/>
    </source>
</evidence>
<protein>
    <submittedName>
        <fullName evidence="1">Uncharacterized protein</fullName>
    </submittedName>
</protein>
<sequence length="331" mass="35303">MRQYTRRNVLKLLGVGAVTVAGLGLVGCGGSGEGAGGAASSASEPVPASQAFAQAGVWMQYDGDEQIGKDVEIERILAFDGNGNVTAYQCDGVTFADLNGLSDEEIIEFAKQQDKAVFEAEKQAAIDSTAEAIEAWQQCYDTLKAEADAGTYDSMNSYGAYGIEAVPEEERAAAIEEFQTALDNTKNSLDIANEGQAFNEAAEYQEPQPQPYTLALETDGSGNVASGEEIRFAAPRFSFYQIEAGDTTDLESPKTRFRVLVDYGWHNDAEIPESAFATSDEAIGLYSPNYSTTQTVLDTTFGGYSGLATVVNEGHAGFTWDAPDAEGIEVD</sequence>
<dbReference type="PROSITE" id="PS51257">
    <property type="entry name" value="PROKAR_LIPOPROTEIN"/>
    <property type="match status" value="1"/>
</dbReference>
<dbReference type="EMBL" id="JASJEU010000003">
    <property type="protein sequence ID" value="MDJ1649454.1"/>
    <property type="molecule type" value="Genomic_DNA"/>
</dbReference>
<organism evidence="1 2">
    <name type="scientific">Gordonibacter faecis</name>
    <dbReference type="NCBI Taxonomy" id="3047475"/>
    <lineage>
        <taxon>Bacteria</taxon>
        <taxon>Bacillati</taxon>
        <taxon>Actinomycetota</taxon>
        <taxon>Coriobacteriia</taxon>
        <taxon>Eggerthellales</taxon>
        <taxon>Eggerthellaceae</taxon>
        <taxon>Gordonibacter</taxon>
    </lineage>
</organism>
<proteinExistence type="predicted"/>
<accession>A0ABT7DIV6</accession>
<name>A0ABT7DIV6_9ACTN</name>
<keyword evidence="2" id="KW-1185">Reference proteome</keyword>
<reference evidence="1 2" key="1">
    <citation type="submission" date="2023-05" db="EMBL/GenBank/DDBJ databases">
        <title>Gordonibacter KGMB12511T sp. nov., isolated from faeces of healthy Korean.</title>
        <authorList>
            <person name="Kim H.S."/>
            <person name="Kim J.-S."/>
            <person name="Suh M.K."/>
            <person name="Eom M.K."/>
            <person name="Do H.E."/>
            <person name="Lee J.-S."/>
        </authorList>
    </citation>
    <scope>NUCLEOTIDE SEQUENCE [LARGE SCALE GENOMIC DNA]</scope>
    <source>
        <strain evidence="1 2">KGMB12511</strain>
    </source>
</reference>